<accession>A0A9Q3JB03</accession>
<dbReference type="AlphaFoldDB" id="A0A9Q3JB03"/>
<comment type="caution">
    <text evidence="1">The sequence shown here is derived from an EMBL/GenBank/DDBJ whole genome shotgun (WGS) entry which is preliminary data.</text>
</comment>
<organism evidence="1 2">
    <name type="scientific">Austropuccinia psidii MF-1</name>
    <dbReference type="NCBI Taxonomy" id="1389203"/>
    <lineage>
        <taxon>Eukaryota</taxon>
        <taxon>Fungi</taxon>
        <taxon>Dikarya</taxon>
        <taxon>Basidiomycota</taxon>
        <taxon>Pucciniomycotina</taxon>
        <taxon>Pucciniomycetes</taxon>
        <taxon>Pucciniales</taxon>
        <taxon>Sphaerophragmiaceae</taxon>
        <taxon>Austropuccinia</taxon>
    </lineage>
</organism>
<evidence type="ECO:0000313" key="2">
    <source>
        <dbReference type="Proteomes" id="UP000765509"/>
    </source>
</evidence>
<sequence length="127" mass="14201">MHSFDAPFWGAPPNYHTDAGVSQVNVRGVYMDDSRFGSYARGGFTPVPLSGQIMTGPACLSRPLIVRQPHPFIRRQLSHTWQTFYCQYSDWLFAWLGGHLDCRCSPPCTWKPEANRFGFASASSALG</sequence>
<gene>
    <name evidence="1" type="ORF">O181_099440</name>
</gene>
<protein>
    <submittedName>
        <fullName evidence="1">Uncharacterized protein</fullName>
    </submittedName>
</protein>
<keyword evidence="2" id="KW-1185">Reference proteome</keyword>
<proteinExistence type="predicted"/>
<dbReference type="EMBL" id="AVOT02068515">
    <property type="protein sequence ID" value="MBW0559725.1"/>
    <property type="molecule type" value="Genomic_DNA"/>
</dbReference>
<evidence type="ECO:0000313" key="1">
    <source>
        <dbReference type="EMBL" id="MBW0559725.1"/>
    </source>
</evidence>
<name>A0A9Q3JB03_9BASI</name>
<dbReference type="Proteomes" id="UP000765509">
    <property type="component" value="Unassembled WGS sequence"/>
</dbReference>
<reference evidence="1" key="1">
    <citation type="submission" date="2021-03" db="EMBL/GenBank/DDBJ databases">
        <title>Draft genome sequence of rust myrtle Austropuccinia psidii MF-1, a brazilian biotype.</title>
        <authorList>
            <person name="Quecine M.C."/>
            <person name="Pachon D.M.R."/>
            <person name="Bonatelli M.L."/>
            <person name="Correr F.H."/>
            <person name="Franceschini L.M."/>
            <person name="Leite T.F."/>
            <person name="Margarido G.R.A."/>
            <person name="Almeida C.A."/>
            <person name="Ferrarezi J.A."/>
            <person name="Labate C.A."/>
        </authorList>
    </citation>
    <scope>NUCLEOTIDE SEQUENCE</scope>
    <source>
        <strain evidence="1">MF-1</strain>
    </source>
</reference>